<proteinExistence type="predicted"/>
<dbReference type="InterPro" id="IPR032675">
    <property type="entry name" value="LRR_dom_sf"/>
</dbReference>
<evidence type="ECO:0008006" key="5">
    <source>
        <dbReference type="Google" id="ProtNLM"/>
    </source>
</evidence>
<evidence type="ECO:0000256" key="2">
    <source>
        <dbReference type="ARBA" id="ARBA00022737"/>
    </source>
</evidence>
<evidence type="ECO:0000313" key="3">
    <source>
        <dbReference type="EMBL" id="OBS69629.1"/>
    </source>
</evidence>
<organism evidence="3 4">
    <name type="scientific">Neotoma lepida</name>
    <name type="common">Desert woodrat</name>
    <dbReference type="NCBI Taxonomy" id="56216"/>
    <lineage>
        <taxon>Eukaryota</taxon>
        <taxon>Metazoa</taxon>
        <taxon>Chordata</taxon>
        <taxon>Craniata</taxon>
        <taxon>Vertebrata</taxon>
        <taxon>Euteleostomi</taxon>
        <taxon>Mammalia</taxon>
        <taxon>Eutheria</taxon>
        <taxon>Euarchontoglires</taxon>
        <taxon>Glires</taxon>
        <taxon>Rodentia</taxon>
        <taxon>Myomorpha</taxon>
        <taxon>Muroidea</taxon>
        <taxon>Cricetidae</taxon>
        <taxon>Neotominae</taxon>
        <taxon>Neotoma</taxon>
    </lineage>
</organism>
<dbReference type="STRING" id="56216.A0A1A6GUM4"/>
<dbReference type="PANTHER" id="PTHR14224">
    <property type="entry name" value="SIMILAR TO PREFERENTIALLY EXPRESSED ANTIGEN IN MELANOMA-LIKE 3"/>
    <property type="match status" value="1"/>
</dbReference>
<gene>
    <name evidence="3" type="ORF">A6R68_01831</name>
</gene>
<sequence length="279" mass="31639">MKMEGQLPFVNSGSMINLPVSAELIVDLSLDGSLVEREFLTLIMSKLRESSGALHICCRVLQVDKLCDCKYTLKFLDLICVDQLSIANSSLSDINNVLSQKFLLFSPYRVLPLGLDFLYLTFCDLSFSDFRFLAQSPQASRLKLLNLSNNPMYWDDFEPFQTLLMNISGTLKRLEINNCLITDSAISVLIPALIRCTHLHVLGFASNPITMPMLVNIVHNLTPLKTLKYVIYPIPVHCYDPWPFQGSLDRRKLAIVQLQLKAMLQLAERDDMTWITSSD</sequence>
<name>A0A1A6GUM4_NEOLE</name>
<keyword evidence="4" id="KW-1185">Reference proteome</keyword>
<dbReference type="InterPro" id="IPR050694">
    <property type="entry name" value="LRRC14/PRAME"/>
</dbReference>
<dbReference type="Proteomes" id="UP000092124">
    <property type="component" value="Unassembled WGS sequence"/>
</dbReference>
<dbReference type="GO" id="GO:0005737">
    <property type="term" value="C:cytoplasm"/>
    <property type="evidence" value="ECO:0007669"/>
    <property type="project" value="TreeGrafter"/>
</dbReference>
<dbReference type="PANTHER" id="PTHR14224:SF1">
    <property type="entry name" value="PRAME LIKE, X-LINKED 1"/>
    <property type="match status" value="1"/>
</dbReference>
<keyword evidence="1" id="KW-0433">Leucine-rich repeat</keyword>
<evidence type="ECO:0000256" key="1">
    <source>
        <dbReference type="ARBA" id="ARBA00022614"/>
    </source>
</evidence>
<dbReference type="Gene3D" id="3.80.10.10">
    <property type="entry name" value="Ribonuclease Inhibitor"/>
    <property type="match status" value="1"/>
</dbReference>
<dbReference type="OrthoDB" id="9630667at2759"/>
<dbReference type="EMBL" id="LZPO01067755">
    <property type="protein sequence ID" value="OBS69629.1"/>
    <property type="molecule type" value="Genomic_DNA"/>
</dbReference>
<comment type="caution">
    <text evidence="3">The sequence shown here is derived from an EMBL/GenBank/DDBJ whole genome shotgun (WGS) entry which is preliminary data.</text>
</comment>
<evidence type="ECO:0000313" key="4">
    <source>
        <dbReference type="Proteomes" id="UP000092124"/>
    </source>
</evidence>
<dbReference type="AlphaFoldDB" id="A0A1A6GUM4"/>
<protein>
    <recommendedName>
        <fullName evidence="5">Leucine-rich repeat-containing protein 14</fullName>
    </recommendedName>
</protein>
<dbReference type="SUPFAM" id="SSF52047">
    <property type="entry name" value="RNI-like"/>
    <property type="match status" value="1"/>
</dbReference>
<reference evidence="3 4" key="1">
    <citation type="submission" date="2016-06" db="EMBL/GenBank/DDBJ databases">
        <title>The Draft Genome Sequence and Annotation of the Desert Woodrat Neotoma lepida.</title>
        <authorList>
            <person name="Campbell M."/>
            <person name="Oakeson K.F."/>
            <person name="Yandell M."/>
            <person name="Halpert J.R."/>
            <person name="Dearing D."/>
        </authorList>
    </citation>
    <scope>NUCLEOTIDE SEQUENCE [LARGE SCALE GENOMIC DNA]</scope>
    <source>
        <strain evidence="3">417</strain>
        <tissue evidence="3">Liver</tissue>
    </source>
</reference>
<keyword evidence="2" id="KW-0677">Repeat</keyword>
<accession>A0A1A6GUM4</accession>